<dbReference type="Gene3D" id="1.20.1170.10">
    <property type="match status" value="1"/>
</dbReference>
<protein>
    <recommendedName>
        <fullName evidence="11">Dynactin 1b</fullName>
    </recommendedName>
</protein>
<evidence type="ECO:0008006" key="11">
    <source>
        <dbReference type="Google" id="ProtNLM"/>
    </source>
</evidence>
<dbReference type="GO" id="GO:0030286">
    <property type="term" value="C:dynein complex"/>
    <property type="evidence" value="ECO:0007669"/>
    <property type="project" value="UniProtKB-KW"/>
</dbReference>
<dbReference type="STRING" id="99883.ENSTNIP00000008671"/>
<evidence type="ECO:0000256" key="7">
    <source>
        <dbReference type="SAM" id="Coils"/>
    </source>
</evidence>
<dbReference type="GO" id="GO:0007097">
    <property type="term" value="P:nuclear migration"/>
    <property type="evidence" value="ECO:0007669"/>
    <property type="project" value="TreeGrafter"/>
</dbReference>
<keyword evidence="10" id="KW-1185">Reference proteome</keyword>
<evidence type="ECO:0000313" key="10">
    <source>
        <dbReference type="Proteomes" id="UP000007303"/>
    </source>
</evidence>
<sequence>GMKLEDRETVIKELKKSLKIKGEELSEANVRLSLLEKKLDSSSKDADERVEKIQIQLDEAQTLLKKKEKDFEETMDALQADIDQLESEKAELKQRVGSQSKGGPEGRGGGSSGIASVVTGLAGGSPAAIVSGVGSASGLQVIDSPLLTQQIEAQRLCIKQLKNENNRLKAENMRAQLASLPPLHVPKLPSRDGGRPEVLSSALYRKTDQLLETLLQMSANVKVVDVTGKCPATVTPGAQLLEQTARLQSLSDTLARLKDEVAEHIVHQQRGARASSDFATFPSTSFVKAKEEKQADSVLVGRVMVPCPRGQEQVHRLVLPQGQLRRIHSLLRS</sequence>
<evidence type="ECO:0000313" key="9">
    <source>
        <dbReference type="Ensembl" id="ENSTNIP00000008671.1"/>
    </source>
</evidence>
<dbReference type="HOGENOM" id="CLU_835630_0_0_1"/>
<evidence type="ECO:0000256" key="3">
    <source>
        <dbReference type="ARBA" id="ARBA00022701"/>
    </source>
</evidence>
<evidence type="ECO:0000256" key="4">
    <source>
        <dbReference type="ARBA" id="ARBA00023017"/>
    </source>
</evidence>
<organism evidence="9 10">
    <name type="scientific">Tetraodon nigroviridis</name>
    <name type="common">Spotted green pufferfish</name>
    <name type="synonym">Chelonodon nigroviridis</name>
    <dbReference type="NCBI Taxonomy" id="99883"/>
    <lineage>
        <taxon>Eukaryota</taxon>
        <taxon>Metazoa</taxon>
        <taxon>Chordata</taxon>
        <taxon>Craniata</taxon>
        <taxon>Vertebrata</taxon>
        <taxon>Euteleostomi</taxon>
        <taxon>Actinopterygii</taxon>
        <taxon>Neopterygii</taxon>
        <taxon>Teleostei</taxon>
        <taxon>Neoteleostei</taxon>
        <taxon>Acanthomorphata</taxon>
        <taxon>Eupercaria</taxon>
        <taxon>Tetraodontiformes</taxon>
        <taxon>Tetradontoidea</taxon>
        <taxon>Tetraodontidae</taxon>
        <taxon>Tetraodon</taxon>
    </lineage>
</organism>
<dbReference type="InParanoid" id="H3CK92"/>
<reference evidence="9" key="3">
    <citation type="submission" date="2025-09" db="UniProtKB">
        <authorList>
            <consortium name="Ensembl"/>
        </authorList>
    </citation>
    <scope>IDENTIFICATION</scope>
</reference>
<keyword evidence="6" id="KW-0206">Cytoskeleton</keyword>
<comment type="subcellular location">
    <subcellularLocation>
        <location evidence="1">Cytoplasm</location>
        <location evidence="1">Cytoskeleton</location>
    </subcellularLocation>
</comment>
<keyword evidence="2" id="KW-0963">Cytoplasm</keyword>
<dbReference type="Proteomes" id="UP000007303">
    <property type="component" value="Unassembled WGS sequence"/>
</dbReference>
<dbReference type="GO" id="GO:0005874">
    <property type="term" value="C:microtubule"/>
    <property type="evidence" value="ECO:0007669"/>
    <property type="project" value="UniProtKB-KW"/>
</dbReference>
<dbReference type="AlphaFoldDB" id="H3CK92"/>
<dbReference type="PANTHER" id="PTHR18916">
    <property type="entry name" value="DYNACTIN 1-RELATED MICROTUBULE-BINDING"/>
    <property type="match status" value="1"/>
</dbReference>
<dbReference type="Ensembl" id="ENSTNIT00000008840.1">
    <property type="protein sequence ID" value="ENSTNIP00000008671.1"/>
    <property type="gene ID" value="ENSTNIG00000005937.1"/>
</dbReference>
<dbReference type="GeneTree" id="ENSGT00940000155378"/>
<reference evidence="9" key="2">
    <citation type="submission" date="2025-08" db="UniProtKB">
        <authorList>
            <consortium name="Ensembl"/>
        </authorList>
    </citation>
    <scope>IDENTIFICATION</scope>
</reference>
<evidence type="ECO:0000256" key="6">
    <source>
        <dbReference type="ARBA" id="ARBA00023212"/>
    </source>
</evidence>
<evidence type="ECO:0000256" key="1">
    <source>
        <dbReference type="ARBA" id="ARBA00004245"/>
    </source>
</evidence>
<keyword evidence="4" id="KW-0243">Dynein</keyword>
<feature type="region of interest" description="Disordered" evidence="8">
    <location>
        <begin position="89"/>
        <end position="113"/>
    </location>
</feature>
<dbReference type="PANTHER" id="PTHR18916:SF6">
    <property type="entry name" value="DYNACTIN SUBUNIT 1"/>
    <property type="match status" value="1"/>
</dbReference>
<proteinExistence type="predicted"/>
<dbReference type="GO" id="GO:0030424">
    <property type="term" value="C:axon"/>
    <property type="evidence" value="ECO:0007669"/>
    <property type="project" value="TreeGrafter"/>
</dbReference>
<dbReference type="GO" id="GO:0000922">
    <property type="term" value="C:spindle pole"/>
    <property type="evidence" value="ECO:0007669"/>
    <property type="project" value="TreeGrafter"/>
</dbReference>
<name>H3CK92_TETNG</name>
<evidence type="ECO:0000256" key="8">
    <source>
        <dbReference type="SAM" id="MobiDB-lite"/>
    </source>
</evidence>
<evidence type="ECO:0000256" key="5">
    <source>
        <dbReference type="ARBA" id="ARBA00023054"/>
    </source>
</evidence>
<accession>H3CK92</accession>
<evidence type="ECO:0000256" key="2">
    <source>
        <dbReference type="ARBA" id="ARBA00022490"/>
    </source>
</evidence>
<feature type="compositionally biased region" description="Gly residues" evidence="8">
    <location>
        <begin position="103"/>
        <end position="112"/>
    </location>
</feature>
<dbReference type="GO" id="GO:0000132">
    <property type="term" value="P:establishment of mitotic spindle orientation"/>
    <property type="evidence" value="ECO:0007669"/>
    <property type="project" value="TreeGrafter"/>
</dbReference>
<dbReference type="GO" id="GO:0000776">
    <property type="term" value="C:kinetochore"/>
    <property type="evidence" value="ECO:0007669"/>
    <property type="project" value="TreeGrafter"/>
</dbReference>
<reference evidence="10" key="1">
    <citation type="journal article" date="2004" name="Nature">
        <title>Genome duplication in the teleost fish Tetraodon nigroviridis reveals the early vertebrate proto-karyotype.</title>
        <authorList>
            <person name="Jaillon O."/>
            <person name="Aury J.-M."/>
            <person name="Brunet F."/>
            <person name="Petit J.-L."/>
            <person name="Stange-Thomann N."/>
            <person name="Mauceli E."/>
            <person name="Bouneau L."/>
            <person name="Fischer C."/>
            <person name="Ozouf-Costaz C."/>
            <person name="Bernot A."/>
            <person name="Nicaud S."/>
            <person name="Jaffe D."/>
            <person name="Fisher S."/>
            <person name="Lutfalla G."/>
            <person name="Dossat C."/>
            <person name="Segurens B."/>
            <person name="Dasilva C."/>
            <person name="Salanoubat M."/>
            <person name="Levy M."/>
            <person name="Boudet N."/>
            <person name="Castellano S."/>
            <person name="Anthouard V."/>
            <person name="Jubin C."/>
            <person name="Castelli V."/>
            <person name="Katinka M."/>
            <person name="Vacherie B."/>
            <person name="Biemont C."/>
            <person name="Skalli Z."/>
            <person name="Cattolico L."/>
            <person name="Poulain J."/>
            <person name="De Berardinis V."/>
            <person name="Cruaud C."/>
            <person name="Duprat S."/>
            <person name="Brottier P."/>
            <person name="Coutanceau J.-P."/>
            <person name="Gouzy J."/>
            <person name="Parra G."/>
            <person name="Lardier G."/>
            <person name="Chapple C."/>
            <person name="McKernan K.J."/>
            <person name="McEwan P."/>
            <person name="Bosak S."/>
            <person name="Kellis M."/>
            <person name="Volff J.-N."/>
            <person name="Guigo R."/>
            <person name="Zody M.C."/>
            <person name="Mesirov J."/>
            <person name="Lindblad-Toh K."/>
            <person name="Birren B."/>
            <person name="Nusbaum C."/>
            <person name="Kahn D."/>
            <person name="Robinson-Rechavi M."/>
            <person name="Laudet V."/>
            <person name="Schachter V."/>
            <person name="Quetier F."/>
            <person name="Saurin W."/>
            <person name="Scarpelli C."/>
            <person name="Wincker P."/>
            <person name="Lander E.S."/>
            <person name="Weissenbach J."/>
            <person name="Roest Crollius H."/>
        </authorList>
    </citation>
    <scope>NUCLEOTIDE SEQUENCE [LARGE SCALE GENOMIC DNA]</scope>
</reference>
<keyword evidence="3" id="KW-0493">Microtubule</keyword>
<keyword evidence="5 7" id="KW-0175">Coiled coil</keyword>
<dbReference type="OMA" id="SGPECIR"/>
<feature type="coiled-coil region" evidence="7">
    <location>
        <begin position="151"/>
        <end position="178"/>
    </location>
</feature>